<accession>A0A1F6WAL6</accession>
<evidence type="ECO:0000259" key="1">
    <source>
        <dbReference type="Pfam" id="PF16363"/>
    </source>
</evidence>
<evidence type="ECO:0000313" key="3">
    <source>
        <dbReference type="Proteomes" id="UP000177052"/>
    </source>
</evidence>
<dbReference type="AlphaFoldDB" id="A0A1F6WAL6"/>
<reference evidence="2 3" key="1">
    <citation type="journal article" date="2016" name="Nat. Commun.">
        <title>Thousands of microbial genomes shed light on interconnected biogeochemical processes in an aquifer system.</title>
        <authorList>
            <person name="Anantharaman K."/>
            <person name="Brown C.T."/>
            <person name="Hug L.A."/>
            <person name="Sharon I."/>
            <person name="Castelle C.J."/>
            <person name="Probst A.J."/>
            <person name="Thomas B.C."/>
            <person name="Singh A."/>
            <person name="Wilkins M.J."/>
            <person name="Karaoz U."/>
            <person name="Brodie E.L."/>
            <person name="Williams K.H."/>
            <person name="Hubbard S.S."/>
            <person name="Banfield J.F."/>
        </authorList>
    </citation>
    <scope>NUCLEOTIDE SEQUENCE [LARGE SCALE GENOMIC DNA]</scope>
</reference>
<protein>
    <recommendedName>
        <fullName evidence="1">NAD(P)-binding domain-containing protein</fullName>
    </recommendedName>
</protein>
<dbReference type="Gene3D" id="3.40.50.720">
    <property type="entry name" value="NAD(P)-binding Rossmann-like Domain"/>
    <property type="match status" value="1"/>
</dbReference>
<dbReference type="SUPFAM" id="SSF51735">
    <property type="entry name" value="NAD(P)-binding Rossmann-fold domains"/>
    <property type="match status" value="1"/>
</dbReference>
<dbReference type="EMBL" id="MFUJ01000034">
    <property type="protein sequence ID" value="OGI78951.1"/>
    <property type="molecule type" value="Genomic_DNA"/>
</dbReference>
<dbReference type="Gene3D" id="3.90.25.10">
    <property type="entry name" value="UDP-galactose 4-epimerase, domain 1"/>
    <property type="match status" value="1"/>
</dbReference>
<dbReference type="InterPro" id="IPR036291">
    <property type="entry name" value="NAD(P)-bd_dom_sf"/>
</dbReference>
<dbReference type="InterPro" id="IPR016040">
    <property type="entry name" value="NAD(P)-bd_dom"/>
</dbReference>
<organism evidence="2 3">
    <name type="scientific">Candidatus Nomurabacteria bacterium RIFCSPHIGHO2_12_FULL_37_29</name>
    <dbReference type="NCBI Taxonomy" id="1801759"/>
    <lineage>
        <taxon>Bacteria</taxon>
        <taxon>Candidatus Nomuraibacteriota</taxon>
    </lineage>
</organism>
<sequence>MKITKIVVIGSNSFFGSHFVDQALTNTDWKVVGISRSPEYKNIFLPYLYKKKRSKNFKFLQLDVNNDHKKINSLFDKEKPDVVVNFAAQGYVPASWESPEDWFKTNCLGIVKLADHLRRQDYLKKYIQISTPEVYGSIAKMKEDLNYFNPTTPYAASKAAGDLFLSALFQGINFPVSFVRVANVYGPHQQPYRIIPSSVILLKKKKKIVLWAGGIKRNFLYVTDASNGILKVIMKGKPGQVYHFTGGKNISIKDLVKTICGKMGVPYGKMVKDASDSRIKRDQIYHLNGTRTEKNLDWRPEISLSQGLDRVIGWVHECWDELKKSSLTYIHKK</sequence>
<name>A0A1F6WAL6_9BACT</name>
<evidence type="ECO:0000313" key="2">
    <source>
        <dbReference type="EMBL" id="OGI78951.1"/>
    </source>
</evidence>
<proteinExistence type="predicted"/>
<dbReference type="Pfam" id="PF16363">
    <property type="entry name" value="GDP_Man_Dehyd"/>
    <property type="match status" value="1"/>
</dbReference>
<feature type="domain" description="NAD(P)-binding" evidence="1">
    <location>
        <begin position="8"/>
        <end position="309"/>
    </location>
</feature>
<comment type="caution">
    <text evidence="2">The sequence shown here is derived from an EMBL/GenBank/DDBJ whole genome shotgun (WGS) entry which is preliminary data.</text>
</comment>
<dbReference type="Proteomes" id="UP000177052">
    <property type="component" value="Unassembled WGS sequence"/>
</dbReference>
<dbReference type="PANTHER" id="PTHR43000">
    <property type="entry name" value="DTDP-D-GLUCOSE 4,6-DEHYDRATASE-RELATED"/>
    <property type="match status" value="1"/>
</dbReference>
<gene>
    <name evidence="2" type="ORF">A3F19_02825</name>
</gene>